<dbReference type="InterPro" id="IPR001878">
    <property type="entry name" value="Znf_CCHC"/>
</dbReference>
<feature type="coiled-coil region" evidence="2">
    <location>
        <begin position="301"/>
        <end position="328"/>
    </location>
</feature>
<dbReference type="SMART" id="SM00343">
    <property type="entry name" value="ZnF_C2HC"/>
    <property type="match status" value="1"/>
</dbReference>
<dbReference type="GO" id="GO:0008270">
    <property type="term" value="F:zinc ion binding"/>
    <property type="evidence" value="ECO:0007669"/>
    <property type="project" value="UniProtKB-KW"/>
</dbReference>
<feature type="region of interest" description="Disordered" evidence="3">
    <location>
        <begin position="108"/>
        <end position="136"/>
    </location>
</feature>
<keyword evidence="1" id="KW-0862">Zinc</keyword>
<dbReference type="InterPro" id="IPR036875">
    <property type="entry name" value="Znf_CCHC_sf"/>
</dbReference>
<dbReference type="PROSITE" id="PS50158">
    <property type="entry name" value="ZF_CCHC"/>
    <property type="match status" value="1"/>
</dbReference>
<dbReference type="Proteomes" id="UP000243499">
    <property type="component" value="Chromosome 3"/>
</dbReference>
<evidence type="ECO:0000256" key="1">
    <source>
        <dbReference type="PROSITE-ProRule" id="PRU00047"/>
    </source>
</evidence>
<feature type="region of interest" description="Disordered" evidence="3">
    <location>
        <begin position="201"/>
        <end position="224"/>
    </location>
</feature>
<feature type="domain" description="CCHC-type" evidence="4">
    <location>
        <begin position="168"/>
        <end position="185"/>
    </location>
</feature>
<name>A0A2T8KKV9_9POAL</name>
<keyword evidence="2" id="KW-0175">Coiled coil</keyword>
<dbReference type="Gramene" id="PVH62825">
    <property type="protein sequence ID" value="PVH62825"/>
    <property type="gene ID" value="PAHAL_3G409500"/>
</dbReference>
<dbReference type="SUPFAM" id="SSF57756">
    <property type="entry name" value="Retrovirus zinc finger-like domains"/>
    <property type="match status" value="1"/>
</dbReference>
<organism evidence="5">
    <name type="scientific">Panicum hallii</name>
    <dbReference type="NCBI Taxonomy" id="206008"/>
    <lineage>
        <taxon>Eukaryota</taxon>
        <taxon>Viridiplantae</taxon>
        <taxon>Streptophyta</taxon>
        <taxon>Embryophyta</taxon>
        <taxon>Tracheophyta</taxon>
        <taxon>Spermatophyta</taxon>
        <taxon>Magnoliopsida</taxon>
        <taxon>Liliopsida</taxon>
        <taxon>Poales</taxon>
        <taxon>Poaceae</taxon>
        <taxon>PACMAD clade</taxon>
        <taxon>Panicoideae</taxon>
        <taxon>Panicodae</taxon>
        <taxon>Paniceae</taxon>
        <taxon>Panicinae</taxon>
        <taxon>Panicum</taxon>
        <taxon>Panicum sect. Panicum</taxon>
    </lineage>
</organism>
<dbReference type="EMBL" id="CM008048">
    <property type="protein sequence ID" value="PVH62825.1"/>
    <property type="molecule type" value="Genomic_DNA"/>
</dbReference>
<evidence type="ECO:0000256" key="2">
    <source>
        <dbReference type="SAM" id="Coils"/>
    </source>
</evidence>
<sequence>MDLLQGELEHFVMHDEETMRQMYDRLMVLVSDIRSLGSTEWEDHKVTKKLLRAFTPRNPTLATMIRRDPKLKVKTPNQLLGEILHQELVERDVAKSLSHKVNKNVALNASSSDKVESSPKALKSRKEKSSDEASTDEEMALVLRNFKKFMKKKYYKKGGDDKKKPSQRRCYECKEVGHYIADCPQLKNKEKEEKRYKEKSKDYKKKYQGHAHVGQEWESSHEDSDHEGMATLTIPKSSRKLFNNISDDEDGAPLCLIARGTKVQESSTSSCHPSTISSSIQNDFGDEEEQHKAFMIKDFGKKEIKKLVEKLEKRKECLDRQEDLLILEKERNLALEKALAEEKYKGLEVSYNALWESTKTNSKATLDSNISISEGCSRCYKIDVQACITNLAKLEKLIKAKDAQLERLNKLVRNGYEGDTKPEPKVAYKEGRRSHKKDGLGHYKGGKVNDWKIVKGKECVMFTKGSNLEDLMNIAHGVITIPSLAKKKIEDPIKVKITKHLPSPSYTTDYMVIMDHNGKILVKYVGAYTKRAILRSVWVPKVYPSNPQGPKSFWVPKFKA</sequence>
<dbReference type="GO" id="GO:0003676">
    <property type="term" value="F:nucleic acid binding"/>
    <property type="evidence" value="ECO:0007669"/>
    <property type="project" value="InterPro"/>
</dbReference>
<keyword evidence="1" id="KW-0863">Zinc-finger</keyword>
<keyword evidence="1" id="KW-0479">Metal-binding</keyword>
<proteinExistence type="predicted"/>
<dbReference type="Pfam" id="PF00098">
    <property type="entry name" value="zf-CCHC"/>
    <property type="match status" value="1"/>
</dbReference>
<reference evidence="5" key="1">
    <citation type="submission" date="2018-04" db="EMBL/GenBank/DDBJ databases">
        <title>WGS assembly of Panicum hallii.</title>
        <authorList>
            <person name="Lovell J."/>
            <person name="Jenkins J."/>
            <person name="Lowry D."/>
            <person name="Mamidi S."/>
            <person name="Sreedasyam A."/>
            <person name="Weng X."/>
            <person name="Barry K."/>
            <person name="Bonette J."/>
            <person name="Campitelli B."/>
            <person name="Daum C."/>
            <person name="Gordon S."/>
            <person name="Gould B."/>
            <person name="Lipzen A."/>
            <person name="Macqueen A."/>
            <person name="Palacio-Mejia J."/>
            <person name="Plott C."/>
            <person name="Shakirov E."/>
            <person name="Shu S."/>
            <person name="Yoshinaga Y."/>
            <person name="Zane M."/>
            <person name="Rokhsar D."/>
            <person name="Grimwood J."/>
            <person name="Schmutz J."/>
            <person name="Juenger T."/>
        </authorList>
    </citation>
    <scope>NUCLEOTIDE SEQUENCE [LARGE SCALE GENOMIC DNA]</scope>
    <source>
        <strain evidence="5">FIL2</strain>
    </source>
</reference>
<dbReference type="AlphaFoldDB" id="A0A2T8KKV9"/>
<dbReference type="Gene3D" id="4.10.60.10">
    <property type="entry name" value="Zinc finger, CCHC-type"/>
    <property type="match status" value="1"/>
</dbReference>
<protein>
    <recommendedName>
        <fullName evidence="4">CCHC-type domain-containing protein</fullName>
    </recommendedName>
</protein>
<feature type="compositionally biased region" description="Basic and acidic residues" evidence="3">
    <location>
        <begin position="213"/>
        <end position="224"/>
    </location>
</feature>
<gene>
    <name evidence="5" type="ORF">PAHAL_3G409500</name>
</gene>
<accession>A0A2T8KKV9</accession>
<evidence type="ECO:0000259" key="4">
    <source>
        <dbReference type="PROSITE" id="PS50158"/>
    </source>
</evidence>
<evidence type="ECO:0000313" key="5">
    <source>
        <dbReference type="EMBL" id="PVH62825.1"/>
    </source>
</evidence>
<evidence type="ECO:0000256" key="3">
    <source>
        <dbReference type="SAM" id="MobiDB-lite"/>
    </source>
</evidence>